<evidence type="ECO:0000259" key="2">
    <source>
        <dbReference type="Pfam" id="PF12158"/>
    </source>
</evidence>
<accession>A0A5J6I468</accession>
<evidence type="ECO:0000313" key="3">
    <source>
        <dbReference type="EMBL" id="QEV25601.1"/>
    </source>
</evidence>
<dbReference type="GeneID" id="91417676"/>
<keyword evidence="1" id="KW-1133">Transmembrane helix</keyword>
<organism evidence="3 4">
    <name type="scientific">Streptomyces coeruleorubidus</name>
    <dbReference type="NCBI Taxonomy" id="116188"/>
    <lineage>
        <taxon>Bacteria</taxon>
        <taxon>Bacillati</taxon>
        <taxon>Actinomycetota</taxon>
        <taxon>Actinomycetes</taxon>
        <taxon>Kitasatosporales</taxon>
        <taxon>Streptomycetaceae</taxon>
        <taxon>Streptomyces</taxon>
    </lineage>
</organism>
<name>A0A5J6I468_STRC4</name>
<keyword evidence="1" id="KW-0472">Membrane</keyword>
<dbReference type="AlphaFoldDB" id="A0A5J6I468"/>
<sequence>MAAFQAFFYVVPALMIALAIFALTGIARRAQDVSRAWNSGFTSQARCLRAYTTTSGGGDSSVRTTLHHVYEFTAHDARVIRFDEANGPATTVEGDIVTVYYLPDRPERATAHAPARGRLAAGTGCAVVFLGVVIVFCLVFMVVAHLMFTVV</sequence>
<dbReference type="KEGG" id="scoe:CP976_16510"/>
<keyword evidence="1" id="KW-0812">Transmembrane</keyword>
<protein>
    <submittedName>
        <fullName evidence="3">DUF3592 domain-containing protein</fullName>
    </submittedName>
</protein>
<gene>
    <name evidence="3" type="ORF">CP976_16510</name>
</gene>
<feature type="transmembrane region" description="Helical" evidence="1">
    <location>
        <begin position="6"/>
        <end position="27"/>
    </location>
</feature>
<dbReference type="RefSeq" id="WP_150481057.1">
    <property type="nucleotide sequence ID" value="NZ_BMTB01000001.1"/>
</dbReference>
<dbReference type="Pfam" id="PF12158">
    <property type="entry name" value="DUF3592"/>
    <property type="match status" value="1"/>
</dbReference>
<dbReference type="Proteomes" id="UP000326598">
    <property type="component" value="Chromosome"/>
</dbReference>
<evidence type="ECO:0000256" key="1">
    <source>
        <dbReference type="SAM" id="Phobius"/>
    </source>
</evidence>
<reference evidence="3 4" key="1">
    <citation type="submission" date="2017-09" db="EMBL/GenBank/DDBJ databases">
        <authorList>
            <person name="Lee N."/>
            <person name="Cho B.-K."/>
        </authorList>
    </citation>
    <scope>NUCLEOTIDE SEQUENCE [LARGE SCALE GENOMIC DNA]</scope>
    <source>
        <strain evidence="3 4">ATCC 13740</strain>
    </source>
</reference>
<proteinExistence type="predicted"/>
<evidence type="ECO:0000313" key="4">
    <source>
        <dbReference type="Proteomes" id="UP000326598"/>
    </source>
</evidence>
<dbReference type="EMBL" id="CP023694">
    <property type="protein sequence ID" value="QEV25601.1"/>
    <property type="molecule type" value="Genomic_DNA"/>
</dbReference>
<dbReference type="InterPro" id="IPR021994">
    <property type="entry name" value="DUF3592"/>
</dbReference>
<feature type="domain" description="DUF3592" evidence="2">
    <location>
        <begin position="51"/>
        <end position="112"/>
    </location>
</feature>
<feature type="transmembrane region" description="Helical" evidence="1">
    <location>
        <begin position="126"/>
        <end position="148"/>
    </location>
</feature>